<reference evidence="2" key="1">
    <citation type="journal article" date="2019" name="BMC Genomics">
        <title>A new reference genome for Sorghum bicolor reveals high levels of sequence similarity between sweet and grain genotypes: implications for the genetics of sugar metabolism.</title>
        <authorList>
            <person name="Cooper E.A."/>
            <person name="Brenton Z.W."/>
            <person name="Flinn B.S."/>
            <person name="Jenkins J."/>
            <person name="Shu S."/>
            <person name="Flowers D."/>
            <person name="Luo F."/>
            <person name="Wang Y."/>
            <person name="Xia P."/>
            <person name="Barry K."/>
            <person name="Daum C."/>
            <person name="Lipzen A."/>
            <person name="Yoshinaga Y."/>
            <person name="Schmutz J."/>
            <person name="Saski C."/>
            <person name="Vermerris W."/>
            <person name="Kresovich S."/>
        </authorList>
    </citation>
    <scope>NUCLEOTIDE SEQUENCE</scope>
</reference>
<name>A0A921U317_SORBI</name>
<reference evidence="2" key="2">
    <citation type="submission" date="2020-10" db="EMBL/GenBank/DDBJ databases">
        <authorList>
            <person name="Cooper E.A."/>
            <person name="Brenton Z.W."/>
            <person name="Flinn B.S."/>
            <person name="Jenkins J."/>
            <person name="Shu S."/>
            <person name="Flowers D."/>
            <person name="Luo F."/>
            <person name="Wang Y."/>
            <person name="Xia P."/>
            <person name="Barry K."/>
            <person name="Daum C."/>
            <person name="Lipzen A."/>
            <person name="Yoshinaga Y."/>
            <person name="Schmutz J."/>
            <person name="Saski C."/>
            <person name="Vermerris W."/>
            <person name="Kresovich S."/>
        </authorList>
    </citation>
    <scope>NUCLEOTIDE SEQUENCE</scope>
</reference>
<organism evidence="2 3">
    <name type="scientific">Sorghum bicolor</name>
    <name type="common">Sorghum</name>
    <name type="synonym">Sorghum vulgare</name>
    <dbReference type="NCBI Taxonomy" id="4558"/>
    <lineage>
        <taxon>Eukaryota</taxon>
        <taxon>Viridiplantae</taxon>
        <taxon>Streptophyta</taxon>
        <taxon>Embryophyta</taxon>
        <taxon>Tracheophyta</taxon>
        <taxon>Spermatophyta</taxon>
        <taxon>Magnoliopsida</taxon>
        <taxon>Liliopsida</taxon>
        <taxon>Poales</taxon>
        <taxon>Poaceae</taxon>
        <taxon>PACMAD clade</taxon>
        <taxon>Panicoideae</taxon>
        <taxon>Andropogonodae</taxon>
        <taxon>Andropogoneae</taxon>
        <taxon>Sorghinae</taxon>
        <taxon>Sorghum</taxon>
    </lineage>
</organism>
<accession>A0A921U317</accession>
<feature type="compositionally biased region" description="Basic and acidic residues" evidence="1">
    <location>
        <begin position="56"/>
        <end position="70"/>
    </location>
</feature>
<feature type="region of interest" description="Disordered" evidence="1">
    <location>
        <begin position="1"/>
        <end position="95"/>
    </location>
</feature>
<dbReference type="Proteomes" id="UP000807115">
    <property type="component" value="Chromosome 10"/>
</dbReference>
<sequence>MKGRPAQPARADSGPNIGCVQRMSISSGSKPRRSLLGNSFTESTSAKRVSRRRRCSGSDRTTDSADRMEVARSTTSGWHSHRSCGSEKKSAPMDAAAAEWSDRECASTVCPCATSVRARNCPKVPNPTTAILSRGGG</sequence>
<evidence type="ECO:0000256" key="1">
    <source>
        <dbReference type="SAM" id="MobiDB-lite"/>
    </source>
</evidence>
<feature type="compositionally biased region" description="Polar residues" evidence="1">
    <location>
        <begin position="36"/>
        <end position="47"/>
    </location>
</feature>
<evidence type="ECO:0000313" key="3">
    <source>
        <dbReference type="Proteomes" id="UP000807115"/>
    </source>
</evidence>
<gene>
    <name evidence="2" type="ORF">BDA96_10G333700</name>
</gene>
<dbReference type="EMBL" id="CM027689">
    <property type="protein sequence ID" value="KAG0516101.1"/>
    <property type="molecule type" value="Genomic_DNA"/>
</dbReference>
<protein>
    <submittedName>
        <fullName evidence="2">Uncharacterized protein</fullName>
    </submittedName>
</protein>
<dbReference type="AlphaFoldDB" id="A0A921U317"/>
<proteinExistence type="predicted"/>
<evidence type="ECO:0000313" key="2">
    <source>
        <dbReference type="EMBL" id="KAG0516101.1"/>
    </source>
</evidence>
<comment type="caution">
    <text evidence="2">The sequence shown here is derived from an EMBL/GenBank/DDBJ whole genome shotgun (WGS) entry which is preliminary data.</text>
</comment>